<feature type="compositionally biased region" description="Low complexity" evidence="1">
    <location>
        <begin position="873"/>
        <end position="887"/>
    </location>
</feature>
<evidence type="ECO:0000256" key="1">
    <source>
        <dbReference type="SAM" id="MobiDB-lite"/>
    </source>
</evidence>
<protein>
    <submittedName>
        <fullName evidence="2">Uncharacterized protein</fullName>
    </submittedName>
</protein>
<feature type="compositionally biased region" description="Low complexity" evidence="1">
    <location>
        <begin position="265"/>
        <end position="295"/>
    </location>
</feature>
<feature type="compositionally biased region" description="Polar residues" evidence="1">
    <location>
        <begin position="141"/>
        <end position="157"/>
    </location>
</feature>
<gene>
    <name evidence="2" type="ORF">LTR78_005031</name>
</gene>
<feature type="region of interest" description="Disordered" evidence="1">
    <location>
        <begin position="314"/>
        <end position="622"/>
    </location>
</feature>
<reference evidence="2" key="1">
    <citation type="submission" date="2023-07" db="EMBL/GenBank/DDBJ databases">
        <title>Black Yeasts Isolated from many extreme environments.</title>
        <authorList>
            <person name="Coleine C."/>
            <person name="Stajich J.E."/>
            <person name="Selbmann L."/>
        </authorList>
    </citation>
    <scope>NUCLEOTIDE SEQUENCE</scope>
    <source>
        <strain evidence="2">CCFEE 5485</strain>
    </source>
</reference>
<feature type="compositionally biased region" description="Basic and acidic residues" evidence="1">
    <location>
        <begin position="470"/>
        <end position="479"/>
    </location>
</feature>
<feature type="compositionally biased region" description="Low complexity" evidence="1">
    <location>
        <begin position="333"/>
        <end position="344"/>
    </location>
</feature>
<proteinExistence type="predicted"/>
<feature type="region of interest" description="Disordered" evidence="1">
    <location>
        <begin position="873"/>
        <end position="995"/>
    </location>
</feature>
<evidence type="ECO:0000313" key="2">
    <source>
        <dbReference type="EMBL" id="KAK3675097.1"/>
    </source>
</evidence>
<sequence length="1010" mass="109457">MEEEAGVPQGSGNDRGLTDPTTAPATTIRPKLSGTLSLFPAVPQPRPPTAAANLTLRARQANDHHNTVESPRRRSISLDETTRPASLPASKPKYGLYPPRAVRKGRKSSVNEIHPMSTLHELALLDSPTVPSRFTFRSGVTTLNSDDSGHGRSSSAPSEYEVSPLSATQEKLPAWASRQATASSKTLHGLGLTWPSPAVPVSTPPFSPSPLSAREVSPMRAPDRPASRQGNRQKPNLRINVRREERPDRPPPPPPKSPRHHANTSSSHSKGPSVHSRASSVQSRFSSRGSSRPASPIAVAQPVVYSFVKPTFVQHSNQSKDSLVPREGSVRSTATTETRNPTTTVSADSDRGRAIVKAVPPAPTSVPQLPELGTAESTSPGLSSLLSKFNIRSPREEPAADGEKTPRPHPEQPKRIANIETASQSSASLDSVRKQRSHIAEPETSSLSTTSLRSVQKLTSPIADPGIIARSERRVDSPQKAHLHVAKQEVPPPTPRKDTFISRKAVPVASTQAITEPAQRDATKVPGSTQGPNQAKVRMQAETQSSPPPPSREPPRKPSSPKALPAQLRIHVDNRKHTLTEDRGISPAPGSISRLRTDRPTPELPYRSATPEVTAESPEDPRETLRKLALQTEALHARYSTLRSDRQKLSTSIVASLRDQRSGPEYANTLLDQHLSLAAVNSSMDICFAKLKSLDCRKEEAMTAILARHDERRRRSRIRQLDSPKSLLSEQLTPDLRGEQVQKRRSASRLRQEDSGPDSKHDSKDSSDFGKEKLSTRPRIGEQYARGVKASKHDHPRSGPRSPMLRTSDSGAEVLSTDAHPSKESRAGAAQVVKVLNVTTTNAPRSRRPTDPSTVDRQMLPTSTTAATTALALKPLTIKTSTNNLRLPLPPRSPAPTSPLPSPPNSRSPTPPTTLKETINARGDASTHDNADTARCRQADSNTSTRSEAHSRAGSSSATDDTEAATPQDEKPTGGDLHDVSPLSDHTLGKQSMEGVHMYIDDDFLDYYHE</sequence>
<feature type="compositionally biased region" description="Polar residues" evidence="1">
    <location>
        <begin position="375"/>
        <end position="387"/>
    </location>
</feature>
<comment type="caution">
    <text evidence="2">The sequence shown here is derived from an EMBL/GenBank/DDBJ whole genome shotgun (WGS) entry which is preliminary data.</text>
</comment>
<name>A0AAE0WNR3_9PEZI</name>
<feature type="region of interest" description="Disordered" evidence="1">
    <location>
        <begin position="201"/>
        <end position="297"/>
    </location>
</feature>
<feature type="region of interest" description="Disordered" evidence="1">
    <location>
        <begin position="141"/>
        <end position="180"/>
    </location>
</feature>
<feature type="compositionally biased region" description="Basic and acidic residues" evidence="1">
    <location>
        <begin position="968"/>
        <end position="979"/>
    </location>
</feature>
<feature type="compositionally biased region" description="Pro residues" evidence="1">
    <location>
        <begin position="888"/>
        <end position="912"/>
    </location>
</feature>
<feature type="compositionally biased region" description="Basic and acidic residues" evidence="1">
    <location>
        <begin position="925"/>
        <end position="938"/>
    </location>
</feature>
<feature type="compositionally biased region" description="Basic and acidic residues" evidence="1">
    <location>
        <begin position="60"/>
        <end position="82"/>
    </location>
</feature>
<accession>A0AAE0WNR3</accession>
<dbReference type="AlphaFoldDB" id="A0AAE0WNR3"/>
<feature type="compositionally biased region" description="Basic and acidic residues" evidence="1">
    <location>
        <begin position="393"/>
        <end position="414"/>
    </location>
</feature>
<dbReference type="Proteomes" id="UP001274830">
    <property type="component" value="Unassembled WGS sequence"/>
</dbReference>
<feature type="region of interest" description="Disordered" evidence="1">
    <location>
        <begin position="711"/>
        <end position="861"/>
    </location>
</feature>
<organism evidence="2 3">
    <name type="scientific">Recurvomyces mirabilis</name>
    <dbReference type="NCBI Taxonomy" id="574656"/>
    <lineage>
        <taxon>Eukaryota</taxon>
        <taxon>Fungi</taxon>
        <taxon>Dikarya</taxon>
        <taxon>Ascomycota</taxon>
        <taxon>Pezizomycotina</taxon>
        <taxon>Dothideomycetes</taxon>
        <taxon>Dothideomycetidae</taxon>
        <taxon>Mycosphaerellales</taxon>
        <taxon>Teratosphaeriaceae</taxon>
        <taxon>Recurvomyces</taxon>
    </lineage>
</organism>
<feature type="compositionally biased region" description="Polar residues" evidence="1">
    <location>
        <begin position="420"/>
        <end position="429"/>
    </location>
</feature>
<feature type="compositionally biased region" description="Basic and acidic residues" evidence="1">
    <location>
        <begin position="750"/>
        <end position="775"/>
    </location>
</feature>
<feature type="compositionally biased region" description="Low complexity" evidence="1">
    <location>
        <begin position="444"/>
        <end position="454"/>
    </location>
</feature>
<feature type="compositionally biased region" description="Basic and acidic residues" evidence="1">
    <location>
        <begin position="570"/>
        <end position="584"/>
    </location>
</feature>
<keyword evidence="3" id="KW-1185">Reference proteome</keyword>
<feature type="region of interest" description="Disordered" evidence="1">
    <location>
        <begin position="1"/>
        <end position="108"/>
    </location>
</feature>
<dbReference type="EMBL" id="JAUTXT010000016">
    <property type="protein sequence ID" value="KAK3675097.1"/>
    <property type="molecule type" value="Genomic_DNA"/>
</dbReference>
<evidence type="ECO:0000313" key="3">
    <source>
        <dbReference type="Proteomes" id="UP001274830"/>
    </source>
</evidence>